<organism evidence="11 12">
    <name type="scientific">Brotaphodocola catenula</name>
    <dbReference type="NCBI Taxonomy" id="2885361"/>
    <lineage>
        <taxon>Bacteria</taxon>
        <taxon>Bacillati</taxon>
        <taxon>Bacillota</taxon>
        <taxon>Clostridia</taxon>
        <taxon>Lachnospirales</taxon>
        <taxon>Lachnospiraceae</taxon>
        <taxon>Brotaphodocola</taxon>
    </lineage>
</organism>
<dbReference type="InterPro" id="IPR023299">
    <property type="entry name" value="ATPase_P-typ_cyto_dom_N"/>
</dbReference>
<dbReference type="GO" id="GO:0005524">
    <property type="term" value="F:ATP binding"/>
    <property type="evidence" value="ECO:0007669"/>
    <property type="project" value="UniProtKB-KW"/>
</dbReference>
<proteinExistence type="inferred from homology"/>
<feature type="transmembrane region" description="Helical" evidence="9">
    <location>
        <begin position="753"/>
        <end position="774"/>
    </location>
</feature>
<dbReference type="InterPro" id="IPR023298">
    <property type="entry name" value="ATPase_P-typ_TM_dom_sf"/>
</dbReference>
<dbReference type="FunFam" id="3.40.50.1000:FF:000028">
    <property type="entry name" value="Calcium-transporting P-type ATPase, putative"/>
    <property type="match status" value="1"/>
</dbReference>
<evidence type="ECO:0000256" key="4">
    <source>
        <dbReference type="ARBA" id="ARBA00022741"/>
    </source>
</evidence>
<keyword evidence="6" id="KW-1278">Translocase</keyword>
<dbReference type="SUPFAM" id="SSF81653">
    <property type="entry name" value="Calcium ATPase, transduction domain A"/>
    <property type="match status" value="1"/>
</dbReference>
<dbReference type="SMART" id="SM00831">
    <property type="entry name" value="Cation_ATPase_N"/>
    <property type="match status" value="1"/>
</dbReference>
<dbReference type="Gene3D" id="2.70.150.10">
    <property type="entry name" value="Calcium-transporting ATPase, cytoplasmic transduction domain A"/>
    <property type="match status" value="1"/>
</dbReference>
<accession>A0AAE3ASS1</accession>
<evidence type="ECO:0000313" key="11">
    <source>
        <dbReference type="EMBL" id="MCC2164712.1"/>
    </source>
</evidence>
<keyword evidence="12" id="KW-1185">Reference proteome</keyword>
<dbReference type="Pfam" id="PF13246">
    <property type="entry name" value="Cation_ATPase"/>
    <property type="match status" value="1"/>
</dbReference>
<evidence type="ECO:0000256" key="2">
    <source>
        <dbReference type="ARBA" id="ARBA00005675"/>
    </source>
</evidence>
<keyword evidence="4" id="KW-0547">Nucleotide-binding</keyword>
<dbReference type="InterPro" id="IPR008250">
    <property type="entry name" value="ATPase_P-typ_transduc_dom_A_sf"/>
</dbReference>
<dbReference type="Gene3D" id="3.40.50.1000">
    <property type="entry name" value="HAD superfamily/HAD-like"/>
    <property type="match status" value="1"/>
</dbReference>
<dbReference type="SFLD" id="SFLDS00003">
    <property type="entry name" value="Haloacid_Dehalogenase"/>
    <property type="match status" value="1"/>
</dbReference>
<evidence type="ECO:0000256" key="7">
    <source>
        <dbReference type="ARBA" id="ARBA00022989"/>
    </source>
</evidence>
<dbReference type="PRINTS" id="PR00119">
    <property type="entry name" value="CATATPASE"/>
</dbReference>
<comment type="similarity">
    <text evidence="2">Belongs to the cation transport ATPase (P-type) (TC 3.A.3) family. Type IIA subfamily.</text>
</comment>
<evidence type="ECO:0000256" key="3">
    <source>
        <dbReference type="ARBA" id="ARBA00022692"/>
    </source>
</evidence>
<evidence type="ECO:0000256" key="6">
    <source>
        <dbReference type="ARBA" id="ARBA00022967"/>
    </source>
</evidence>
<sequence>MMQKEVWSQSVDEVLRRFKTTRSGLSGETAKERLQTTGENVLEEGKKKTAGQIFLSQFCDLLVVILLIAGGISMISGNLESTAVILLVLVANAVLGTIQQIKAEQSLESLKNLSSPNSRVIRDEKKIEIPSREIVIGDLLELEAGDLIPADGRIVESYSLQVNESSLTGETSHIEKREGVLAGETPLADRTNMVYSGSLVVYGRAVVVVTATGMQTELGKIAGMIHQAGESKTPLQRSLDQFSQKLAILILMICALVFALCLSRKMTVLDALLFAVALAVAAIPEALTSIVTIVQAFGTQRMAKEHAIIKKLSAVESLGAVSVICSDKTGTLTQNKMTVQQIFVNGNVIEAKALDMTDQTQRYLVYDAVLTNDSSIVDGQSIGDPTESALLEMFREIPAFASYSSLGKQGMSEEILRKMMARLEEIPFDSDRKLMSTKYRIHGKETILTKGAVDVLLDRCIWIRRQNEICPMTETEREKIRIQNQQFSERGLRVLAFAYKESCEPLCREAECDYVFLGLISMADPPRPESIKAVRDAKSAGIRTVMITGDHKITAVAIARKIGLFEDGDLALTGMELDRMSEEELDQAIEKISVYARVSPENKIRIVRAWQRAGKLVAMTGDGVNDAPALKKADIGVAMGITGTEVSKDASDMILTDDNFATIIRAVANGRTVYRNIKNAVRYLLSGNTAAILVVLYTSLRALPLPFVPVQLLFINLLTDSLPALAIGIEPADEGVLKEKPRDPKEGLMNREFLIKMLVEGALIALSTIFAFSIGLKQSSVMASTMAFATITLARLFHGFNCRSELPLLAIGLKSNPSSLLAFGIGACFLALVVGVPAFHSLFQIQAMNTQNLVQTLLLAMIPTLVIQGFRVICERKKKEKDY</sequence>
<keyword evidence="5" id="KW-0067">ATP-binding</keyword>
<feature type="transmembrane region" description="Helical" evidence="9">
    <location>
        <begin position="81"/>
        <end position="98"/>
    </location>
</feature>
<dbReference type="GO" id="GO:0016887">
    <property type="term" value="F:ATP hydrolysis activity"/>
    <property type="evidence" value="ECO:0007669"/>
    <property type="project" value="InterPro"/>
</dbReference>
<feature type="transmembrane region" description="Helical" evidence="9">
    <location>
        <begin position="272"/>
        <end position="294"/>
    </location>
</feature>
<dbReference type="SUPFAM" id="SSF81665">
    <property type="entry name" value="Calcium ATPase, transmembrane domain M"/>
    <property type="match status" value="1"/>
</dbReference>
<feature type="transmembrane region" description="Helical" evidence="9">
    <location>
        <begin position="246"/>
        <end position="266"/>
    </location>
</feature>
<dbReference type="InterPro" id="IPR006068">
    <property type="entry name" value="ATPase_P-typ_cation-transptr_C"/>
</dbReference>
<dbReference type="PRINTS" id="PR00120">
    <property type="entry name" value="HATPASE"/>
</dbReference>
<dbReference type="EMBL" id="JAJEPU010000018">
    <property type="protein sequence ID" value="MCC2164712.1"/>
    <property type="molecule type" value="Genomic_DNA"/>
</dbReference>
<dbReference type="SFLD" id="SFLDG00002">
    <property type="entry name" value="C1.7:_P-type_atpase_like"/>
    <property type="match status" value="1"/>
</dbReference>
<comment type="subcellular location">
    <subcellularLocation>
        <location evidence="1">Membrane</location>
        <topology evidence="1">Multi-pass membrane protein</topology>
    </subcellularLocation>
</comment>
<gene>
    <name evidence="11" type="ORF">LKD32_07430</name>
</gene>
<dbReference type="SFLD" id="SFLDF00027">
    <property type="entry name" value="p-type_atpase"/>
    <property type="match status" value="1"/>
</dbReference>
<evidence type="ECO:0000313" key="12">
    <source>
        <dbReference type="Proteomes" id="UP001198962"/>
    </source>
</evidence>
<dbReference type="InterPro" id="IPR004014">
    <property type="entry name" value="ATPase_P-typ_cation-transptr_N"/>
</dbReference>
<dbReference type="InterPro" id="IPR059000">
    <property type="entry name" value="ATPase_P-type_domA"/>
</dbReference>
<feature type="transmembrane region" description="Helical" evidence="9">
    <location>
        <begin position="680"/>
        <end position="700"/>
    </location>
</feature>
<keyword evidence="3 9" id="KW-0812">Transmembrane</keyword>
<dbReference type="FunFam" id="3.40.50.1000:FF:000001">
    <property type="entry name" value="Phospholipid-transporting ATPase IC"/>
    <property type="match status" value="1"/>
</dbReference>
<dbReference type="Pfam" id="PF00690">
    <property type="entry name" value="Cation_ATPase_N"/>
    <property type="match status" value="1"/>
</dbReference>
<keyword evidence="8 9" id="KW-0472">Membrane</keyword>
<dbReference type="RefSeq" id="WP_308451274.1">
    <property type="nucleotide sequence ID" value="NZ_JAJEPU010000018.1"/>
</dbReference>
<feature type="domain" description="Cation-transporting P-type ATPase N-terminal" evidence="10">
    <location>
        <begin position="5"/>
        <end position="78"/>
    </location>
</feature>
<dbReference type="AlphaFoldDB" id="A0AAE3ASS1"/>
<dbReference type="PANTHER" id="PTHR42861">
    <property type="entry name" value="CALCIUM-TRANSPORTING ATPASE"/>
    <property type="match status" value="1"/>
</dbReference>
<dbReference type="SUPFAM" id="SSF56784">
    <property type="entry name" value="HAD-like"/>
    <property type="match status" value="1"/>
</dbReference>
<dbReference type="InterPro" id="IPR036412">
    <property type="entry name" value="HAD-like_sf"/>
</dbReference>
<dbReference type="Gene3D" id="3.40.1110.10">
    <property type="entry name" value="Calcium-transporting ATPase, cytoplasmic domain N"/>
    <property type="match status" value="1"/>
</dbReference>
<name>A0AAE3ASS1_9FIRM</name>
<dbReference type="PROSITE" id="PS00154">
    <property type="entry name" value="ATPASE_E1_E2"/>
    <property type="match status" value="1"/>
</dbReference>
<dbReference type="Pfam" id="PF00122">
    <property type="entry name" value="E1-E2_ATPase"/>
    <property type="match status" value="1"/>
</dbReference>
<protein>
    <submittedName>
        <fullName evidence="11">Cation-translocating P-type ATPase</fullName>
    </submittedName>
</protein>
<evidence type="ECO:0000256" key="1">
    <source>
        <dbReference type="ARBA" id="ARBA00004141"/>
    </source>
</evidence>
<dbReference type="InterPro" id="IPR023214">
    <property type="entry name" value="HAD_sf"/>
</dbReference>
<evidence type="ECO:0000256" key="5">
    <source>
        <dbReference type="ARBA" id="ARBA00022840"/>
    </source>
</evidence>
<dbReference type="InterPro" id="IPR044492">
    <property type="entry name" value="P_typ_ATPase_HD_dom"/>
</dbReference>
<reference evidence="11" key="1">
    <citation type="submission" date="2021-10" db="EMBL/GenBank/DDBJ databases">
        <title>Anaerobic single-cell dispensing facilitates the cultivation of human gut bacteria.</title>
        <authorList>
            <person name="Afrizal A."/>
        </authorList>
    </citation>
    <scope>NUCLEOTIDE SEQUENCE</scope>
    <source>
        <strain evidence="11">CLA-AA-H274</strain>
    </source>
</reference>
<dbReference type="SUPFAM" id="SSF81660">
    <property type="entry name" value="Metal cation-transporting ATPase, ATP-binding domain N"/>
    <property type="match status" value="1"/>
</dbReference>
<dbReference type="Gene3D" id="1.20.1110.10">
    <property type="entry name" value="Calcium-transporting ATPase, transmembrane domain"/>
    <property type="match status" value="1"/>
</dbReference>
<comment type="caution">
    <text evidence="11">The sequence shown here is derived from an EMBL/GenBank/DDBJ whole genome shotgun (WGS) entry which is preliminary data.</text>
</comment>
<evidence type="ECO:0000256" key="8">
    <source>
        <dbReference type="ARBA" id="ARBA00023136"/>
    </source>
</evidence>
<evidence type="ECO:0000259" key="10">
    <source>
        <dbReference type="SMART" id="SM00831"/>
    </source>
</evidence>
<dbReference type="InterPro" id="IPR018303">
    <property type="entry name" value="ATPase_P-typ_P_site"/>
</dbReference>
<dbReference type="InterPro" id="IPR001757">
    <property type="entry name" value="P_typ_ATPase"/>
</dbReference>
<keyword evidence="7 9" id="KW-1133">Transmembrane helix</keyword>
<dbReference type="GO" id="GO:0016020">
    <property type="term" value="C:membrane"/>
    <property type="evidence" value="ECO:0007669"/>
    <property type="project" value="UniProtKB-SubCell"/>
</dbReference>
<evidence type="ECO:0000256" key="9">
    <source>
        <dbReference type="SAM" id="Phobius"/>
    </source>
</evidence>
<feature type="transmembrane region" description="Helical" evidence="9">
    <location>
        <begin position="819"/>
        <end position="840"/>
    </location>
</feature>
<dbReference type="NCBIfam" id="TIGR01494">
    <property type="entry name" value="ATPase_P-type"/>
    <property type="match status" value="2"/>
</dbReference>
<feature type="transmembrane region" description="Helical" evidence="9">
    <location>
        <begin position="53"/>
        <end position="75"/>
    </location>
</feature>
<dbReference type="Pfam" id="PF00689">
    <property type="entry name" value="Cation_ATPase_C"/>
    <property type="match status" value="1"/>
</dbReference>
<dbReference type="Proteomes" id="UP001198962">
    <property type="component" value="Unassembled WGS sequence"/>
</dbReference>
<feature type="transmembrane region" description="Helical" evidence="9">
    <location>
        <begin position="852"/>
        <end position="874"/>
    </location>
</feature>